<dbReference type="InterPro" id="IPR055222">
    <property type="entry name" value="PRISE-like_Rossmann-fold"/>
</dbReference>
<evidence type="ECO:0000313" key="2">
    <source>
        <dbReference type="EMBL" id="EXF81905.1"/>
    </source>
</evidence>
<dbReference type="SUPFAM" id="SSF51735">
    <property type="entry name" value="NAD(P)-binding Rossmann-fold domains"/>
    <property type="match status" value="1"/>
</dbReference>
<dbReference type="AlphaFoldDB" id="A0A010QZH0"/>
<dbReference type="InterPro" id="IPR036291">
    <property type="entry name" value="NAD(P)-bd_dom_sf"/>
</dbReference>
<dbReference type="OrthoDB" id="1731983at2759"/>
<keyword evidence="3" id="KW-1185">Reference proteome</keyword>
<dbReference type="PANTHER" id="PTHR32487:SF8">
    <property type="entry name" value="NAD-DEPENDENT EPIMERASE_DEHYDRATASE DOMAIN-CONTAINING PROTEIN"/>
    <property type="match status" value="1"/>
</dbReference>
<comment type="caution">
    <text evidence="2">The sequence shown here is derived from an EMBL/GenBank/DDBJ whole genome shotgun (WGS) entry which is preliminary data.</text>
</comment>
<sequence length="351" mass="39191">MVSEKRNVAMIFGASGISGWALMRECLSYPSTTTFNRVIGLSKRPMSRKTARLGDDPRLEIHTGLDLTDADLTLQRLEAIPEVDDVTHVYFVAYTGHESDPENQVKINAAIVDNALVAVKNICPKLEFVSLQTGGKPDMPRTVRGNGLKSGRPFSPTIQPGFVPQFNAMNVAQSLGLYLSFYRSTHGDGASCPFPGTQESWTALHTDSFQDLVARFHIHNSLHPEETHERSFNIGDGDSVSWEMKWRLVCRYFGLNGVGPQEQLTNQAFGIDWLIAQKEKWSDWVLANGLERGSLENINWDILAATLASPIRIDFDLTASRDIGFTEILEPGRGYILAFDRLVEAKFLPRY</sequence>
<gene>
    <name evidence="2" type="ORF">CFIO01_02613</name>
</gene>
<dbReference type="Proteomes" id="UP000020467">
    <property type="component" value="Unassembled WGS sequence"/>
</dbReference>
<feature type="domain" description="PRISE-like Rossmann-fold" evidence="1">
    <location>
        <begin position="9"/>
        <end position="136"/>
    </location>
</feature>
<accession>A0A010QZH0</accession>
<dbReference type="HOGENOM" id="CLU_030125_2_0_1"/>
<dbReference type="Pfam" id="PF22917">
    <property type="entry name" value="PRISE"/>
    <property type="match status" value="2"/>
</dbReference>
<dbReference type="Gene3D" id="3.40.50.720">
    <property type="entry name" value="NAD(P)-binding Rossmann-like Domain"/>
    <property type="match status" value="2"/>
</dbReference>
<dbReference type="KEGG" id="cfj:CFIO01_02613"/>
<name>A0A010QZH0_9PEZI</name>
<dbReference type="EMBL" id="JARH01000344">
    <property type="protein sequence ID" value="EXF81905.1"/>
    <property type="molecule type" value="Genomic_DNA"/>
</dbReference>
<dbReference type="eggNOG" id="ENOG502RI8T">
    <property type="taxonomic scope" value="Eukaryota"/>
</dbReference>
<feature type="domain" description="PRISE-like Rossmann-fold" evidence="1">
    <location>
        <begin position="156"/>
        <end position="349"/>
    </location>
</feature>
<protein>
    <recommendedName>
        <fullName evidence="1">PRISE-like Rossmann-fold domain-containing protein</fullName>
    </recommendedName>
</protein>
<evidence type="ECO:0000259" key="1">
    <source>
        <dbReference type="Pfam" id="PF22917"/>
    </source>
</evidence>
<proteinExistence type="predicted"/>
<reference evidence="2 3" key="1">
    <citation type="submission" date="2014-02" db="EMBL/GenBank/DDBJ databases">
        <title>The genome sequence of Colletotrichum fioriniae PJ7.</title>
        <authorList>
            <person name="Baroncelli R."/>
            <person name="Thon M.R."/>
        </authorList>
    </citation>
    <scope>NUCLEOTIDE SEQUENCE [LARGE SCALE GENOMIC DNA]</scope>
    <source>
        <strain evidence="2 3">PJ7</strain>
    </source>
</reference>
<dbReference type="PANTHER" id="PTHR32487">
    <property type="entry name" value="3-OXO-DELTA(4,5)-STEROID 5-BETA-REDUCTASE"/>
    <property type="match status" value="1"/>
</dbReference>
<organism evidence="2 3">
    <name type="scientific">Colletotrichum fioriniae PJ7</name>
    <dbReference type="NCBI Taxonomy" id="1445577"/>
    <lineage>
        <taxon>Eukaryota</taxon>
        <taxon>Fungi</taxon>
        <taxon>Dikarya</taxon>
        <taxon>Ascomycota</taxon>
        <taxon>Pezizomycotina</taxon>
        <taxon>Sordariomycetes</taxon>
        <taxon>Hypocreomycetidae</taxon>
        <taxon>Glomerellales</taxon>
        <taxon>Glomerellaceae</taxon>
        <taxon>Colletotrichum</taxon>
        <taxon>Colletotrichum acutatum species complex</taxon>
    </lineage>
</organism>
<evidence type="ECO:0000313" key="3">
    <source>
        <dbReference type="Proteomes" id="UP000020467"/>
    </source>
</evidence>